<evidence type="ECO:0000259" key="1">
    <source>
        <dbReference type="Pfam" id="PF13568"/>
    </source>
</evidence>
<proteinExistence type="predicted"/>
<protein>
    <recommendedName>
        <fullName evidence="1">Outer membrane protein beta-barrel domain-containing protein</fullName>
    </recommendedName>
</protein>
<comment type="caution">
    <text evidence="2">The sequence shown here is derived from an EMBL/GenBank/DDBJ whole genome shotgun (WGS) entry which is preliminary data.</text>
</comment>
<organism evidence="2 3">
    <name type="scientific">Filimonas zeae</name>
    <dbReference type="NCBI Taxonomy" id="1737353"/>
    <lineage>
        <taxon>Bacteria</taxon>
        <taxon>Pseudomonadati</taxon>
        <taxon>Bacteroidota</taxon>
        <taxon>Chitinophagia</taxon>
        <taxon>Chitinophagales</taxon>
        <taxon>Chitinophagaceae</taxon>
        <taxon>Filimonas</taxon>
    </lineage>
</organism>
<reference evidence="2" key="1">
    <citation type="journal article" date="2014" name="Int. J. Syst. Evol. Microbiol.">
        <title>Complete genome sequence of Corynebacterium casei LMG S-19264T (=DSM 44701T), isolated from a smear-ripened cheese.</title>
        <authorList>
            <consortium name="US DOE Joint Genome Institute (JGI-PGF)"/>
            <person name="Walter F."/>
            <person name="Albersmeier A."/>
            <person name="Kalinowski J."/>
            <person name="Ruckert C."/>
        </authorList>
    </citation>
    <scope>NUCLEOTIDE SEQUENCE</scope>
    <source>
        <strain evidence="2">CGMCC 1.15290</strain>
    </source>
</reference>
<dbReference type="InterPro" id="IPR025665">
    <property type="entry name" value="Beta-barrel_OMP_2"/>
</dbReference>
<accession>A0A917J4F0</accession>
<evidence type="ECO:0000313" key="2">
    <source>
        <dbReference type="EMBL" id="GGH79540.1"/>
    </source>
</evidence>
<keyword evidence="3" id="KW-1185">Reference proteome</keyword>
<dbReference type="EMBL" id="BMIB01000005">
    <property type="protein sequence ID" value="GGH79540.1"/>
    <property type="molecule type" value="Genomic_DNA"/>
</dbReference>
<name>A0A917J4F0_9BACT</name>
<reference evidence="2" key="2">
    <citation type="submission" date="2020-09" db="EMBL/GenBank/DDBJ databases">
        <authorList>
            <person name="Sun Q."/>
            <person name="Zhou Y."/>
        </authorList>
    </citation>
    <scope>NUCLEOTIDE SEQUENCE</scope>
    <source>
        <strain evidence="2">CGMCC 1.15290</strain>
    </source>
</reference>
<dbReference type="RefSeq" id="WP_188957482.1">
    <property type="nucleotide sequence ID" value="NZ_BMIB01000005.1"/>
</dbReference>
<dbReference type="Pfam" id="PF13568">
    <property type="entry name" value="OMP_b-brl_2"/>
    <property type="match status" value="1"/>
</dbReference>
<gene>
    <name evidence="2" type="ORF">GCM10011379_49060</name>
</gene>
<dbReference type="SUPFAM" id="SSF56925">
    <property type="entry name" value="OMPA-like"/>
    <property type="match status" value="1"/>
</dbReference>
<dbReference type="Proteomes" id="UP000627292">
    <property type="component" value="Unassembled WGS sequence"/>
</dbReference>
<dbReference type="InterPro" id="IPR011250">
    <property type="entry name" value="OMP/PagP_B-barrel"/>
</dbReference>
<evidence type="ECO:0000313" key="3">
    <source>
        <dbReference type="Proteomes" id="UP000627292"/>
    </source>
</evidence>
<feature type="domain" description="Outer membrane protein beta-barrel" evidence="1">
    <location>
        <begin position="283"/>
        <end position="413"/>
    </location>
</feature>
<sequence length="457" mass="49634">MQFLNNDMDDLFRDAADNYPLKTDGGDWNAVMAKLQAAEASAAAGVQKPGGKYYRLLWLLLLTPLFFIAHLPNSGEQLDIAEAVPAATQDRQRLAEASGRQSVANVQALVPGKPATVKAPAGVSAPVAVTSVPRPEKKSNAEATIGVTPTYSTVHRQPVDIVNSTLAEKNNNTERNYIQGKGVYSTGLSDSAVLGLKSDNTVNAIAGPEALSDKATITRFAVTDTGTAAGAGMDTLPFNQSDSSIAAAPVIKKRVKAPRQVKGLYAGVIASPDISTVKAQRIARTGYGAGVIIGYRISKRLAVETGLLWDRKYYYSSGEYFNTKKLPYQPPWDIKSVNGWCNMFELPLHVRYFFAEGKKNSWYANAGLSSYIMNKESYDYSYEWNYAPQTMNRSYDNATRNWFNIMHIGVGVERPAGVLGTVRVEPYIKTSFGGVGIGSLPLTSFGINVGITRTIRF</sequence>
<dbReference type="AlphaFoldDB" id="A0A917J4F0"/>